<organism evidence="2 3">
    <name type="scientific">Phytohabitans aurantiacus</name>
    <dbReference type="NCBI Taxonomy" id="3016789"/>
    <lineage>
        <taxon>Bacteria</taxon>
        <taxon>Bacillati</taxon>
        <taxon>Actinomycetota</taxon>
        <taxon>Actinomycetes</taxon>
        <taxon>Micromonosporales</taxon>
        <taxon>Micromonosporaceae</taxon>
    </lineage>
</organism>
<sequence length="269" mass="28444">MIEMPVVESGFLGEWVDRLRTAAGPPVVGILLRGSYARAAATPYSDVDLDVIVTGSSYETYPAYLAETGVGRLVHLSIAMTDAASWAAHVAAPADWAFGLPVRSPMRVLWAASEWRERLDRTEINQPPARPELEALVAGLGKVAGAFAAGDDLGGRFAASDLARRCPSVLRLANPSVTVASRREALEAALGLPAAPPGYREAMLTCLGLAGGSPSDVYAAARRLVSGTVATVRPYAHELAESVGPDLGAALVDGRLDRYLSQLRPHRFT</sequence>
<accession>A0ABQ5R5H9</accession>
<feature type="domain" description="Nucleotidyltransferase substrate binding" evidence="1">
    <location>
        <begin position="134"/>
        <end position="212"/>
    </location>
</feature>
<protein>
    <recommendedName>
        <fullName evidence="1">Nucleotidyltransferase substrate binding domain-containing protein</fullName>
    </recommendedName>
</protein>
<comment type="caution">
    <text evidence="2">The sequence shown here is derived from an EMBL/GenBank/DDBJ whole genome shotgun (WGS) entry which is preliminary data.</text>
</comment>
<dbReference type="Proteomes" id="UP001144280">
    <property type="component" value="Unassembled WGS sequence"/>
</dbReference>
<reference evidence="2" key="1">
    <citation type="submission" date="2022-12" db="EMBL/GenBank/DDBJ databases">
        <title>New Phytohabitans aurantiacus sp. RD004123 nov., an actinomycete isolated from soil.</title>
        <authorList>
            <person name="Triningsih D.W."/>
            <person name="Harunari E."/>
            <person name="Igarashi Y."/>
        </authorList>
    </citation>
    <scope>NUCLEOTIDE SEQUENCE</scope>
    <source>
        <strain evidence="2">RD004123</strain>
    </source>
</reference>
<dbReference type="Gene3D" id="3.30.460.10">
    <property type="entry name" value="Beta Polymerase, domain 2"/>
    <property type="match status" value="1"/>
</dbReference>
<dbReference type="Gene3D" id="1.20.120.330">
    <property type="entry name" value="Nucleotidyltransferases domain 2"/>
    <property type="match status" value="1"/>
</dbReference>
<evidence type="ECO:0000259" key="1">
    <source>
        <dbReference type="Pfam" id="PF18280"/>
    </source>
</evidence>
<dbReference type="InterPro" id="IPR043519">
    <property type="entry name" value="NT_sf"/>
</dbReference>
<dbReference type="InterPro" id="IPR040517">
    <property type="entry name" value="Ant(4')-IIb_substrate-bd"/>
</dbReference>
<evidence type="ECO:0000313" key="3">
    <source>
        <dbReference type="Proteomes" id="UP001144280"/>
    </source>
</evidence>
<proteinExistence type="predicted"/>
<name>A0ABQ5R5H9_9ACTN</name>
<dbReference type="EMBL" id="BSDI01000041">
    <property type="protein sequence ID" value="GLI01190.1"/>
    <property type="molecule type" value="Genomic_DNA"/>
</dbReference>
<keyword evidence="3" id="KW-1185">Reference proteome</keyword>
<dbReference type="CDD" id="cd05403">
    <property type="entry name" value="NT_KNTase_like"/>
    <property type="match status" value="1"/>
</dbReference>
<evidence type="ECO:0000313" key="2">
    <source>
        <dbReference type="EMBL" id="GLI01190.1"/>
    </source>
</evidence>
<gene>
    <name evidence="2" type="ORF">Pa4123_64660</name>
</gene>
<dbReference type="SUPFAM" id="SSF81301">
    <property type="entry name" value="Nucleotidyltransferase"/>
    <property type="match status" value="1"/>
</dbReference>
<dbReference type="Pfam" id="PF18280">
    <property type="entry name" value="Ant-IIb_sub-bd"/>
    <property type="match status" value="1"/>
</dbReference>